<dbReference type="OrthoDB" id="3482507at2"/>
<evidence type="ECO:0000313" key="1">
    <source>
        <dbReference type="EMBL" id="TWP48025.1"/>
    </source>
</evidence>
<protein>
    <recommendedName>
        <fullName evidence="3">Guanylate cyclase domain-containing protein</fullName>
    </recommendedName>
</protein>
<dbReference type="AlphaFoldDB" id="A0A563ELF3"/>
<proteinExistence type="predicted"/>
<reference evidence="1 2" key="1">
    <citation type="submission" date="2019-07" db="EMBL/GenBank/DDBJ databases">
        <title>Lentzea xizangensis sp. nov., isolated from Qinghai-Tibetan Plateau Soils.</title>
        <authorList>
            <person name="Huang J."/>
        </authorList>
    </citation>
    <scope>NUCLEOTIDE SEQUENCE [LARGE SCALE GENOMIC DNA]</scope>
    <source>
        <strain evidence="1 2">FXJ1.1311</strain>
    </source>
</reference>
<evidence type="ECO:0008006" key="3">
    <source>
        <dbReference type="Google" id="ProtNLM"/>
    </source>
</evidence>
<dbReference type="Proteomes" id="UP000316639">
    <property type="component" value="Unassembled WGS sequence"/>
</dbReference>
<name>A0A563ELF3_9PSEU</name>
<sequence length="401" mass="44686">MGERPPLQPMHRAIVVVDVEGFGRRTNPDQVRLRDFLFTAVAESLRGAGVSRDQYDVLDRGDGVLVLAAPEVPKNRLPVEFVRTLNAQLNEYNIGRAGRVRVRIALHAGEVVRDERGFVGDALVTATRLADSAVVRSALQLTDADVVVAVTEPMFRGVIEPGPPGIDPESFRPVVVEAKETHIRGWIHVPGVTGPPPEEPPGAQWRSDDLHHRAIFLVDIEDSGSRPDEIKGRLRAALRRMVLSSIDAAGIEPDQYEPPTDEGDGLRVLFLPQVPKNRLVSPFMTALTRELFTYNESAPAGEHMRLRTVLDAGELRRDSYDYFGSALDDAYGLADSDELRFFLKRTDWPLGLMVSEEIYDGVVRHGYGDIDPGSYEPFTVRLKHRDVDAWCHEPGRPPRDR</sequence>
<evidence type="ECO:0000313" key="2">
    <source>
        <dbReference type="Proteomes" id="UP000316639"/>
    </source>
</evidence>
<dbReference type="EMBL" id="VOBR01000023">
    <property type="protein sequence ID" value="TWP48025.1"/>
    <property type="molecule type" value="Genomic_DNA"/>
</dbReference>
<gene>
    <name evidence="1" type="ORF">FKR81_30645</name>
</gene>
<dbReference type="SUPFAM" id="SSF55073">
    <property type="entry name" value="Nucleotide cyclase"/>
    <property type="match status" value="1"/>
</dbReference>
<keyword evidence="2" id="KW-1185">Reference proteome</keyword>
<dbReference type="Gene3D" id="3.30.70.1230">
    <property type="entry name" value="Nucleotide cyclase"/>
    <property type="match status" value="2"/>
</dbReference>
<organism evidence="1 2">
    <name type="scientific">Lentzea tibetensis</name>
    <dbReference type="NCBI Taxonomy" id="2591470"/>
    <lineage>
        <taxon>Bacteria</taxon>
        <taxon>Bacillati</taxon>
        <taxon>Actinomycetota</taxon>
        <taxon>Actinomycetes</taxon>
        <taxon>Pseudonocardiales</taxon>
        <taxon>Pseudonocardiaceae</taxon>
        <taxon>Lentzea</taxon>
    </lineage>
</organism>
<dbReference type="InterPro" id="IPR029787">
    <property type="entry name" value="Nucleotide_cyclase"/>
</dbReference>
<dbReference type="RefSeq" id="WP_146357162.1">
    <property type="nucleotide sequence ID" value="NZ_VOBR01000023.1"/>
</dbReference>
<comment type="caution">
    <text evidence="1">The sequence shown here is derived from an EMBL/GenBank/DDBJ whole genome shotgun (WGS) entry which is preliminary data.</text>
</comment>
<accession>A0A563ELF3</accession>